<keyword evidence="2" id="KW-1185">Reference proteome</keyword>
<gene>
    <name evidence="1" type="ORF">AVEN_240583_1</name>
</gene>
<dbReference type="EMBL" id="BGPR01001684">
    <property type="protein sequence ID" value="GBM59487.1"/>
    <property type="molecule type" value="Genomic_DNA"/>
</dbReference>
<dbReference type="Proteomes" id="UP000499080">
    <property type="component" value="Unassembled WGS sequence"/>
</dbReference>
<name>A0A4Y2H219_ARAVE</name>
<evidence type="ECO:0000313" key="1">
    <source>
        <dbReference type="EMBL" id="GBM59487.1"/>
    </source>
</evidence>
<evidence type="ECO:0000313" key="2">
    <source>
        <dbReference type="Proteomes" id="UP000499080"/>
    </source>
</evidence>
<dbReference type="AlphaFoldDB" id="A0A4Y2H219"/>
<proteinExistence type="predicted"/>
<organism evidence="1 2">
    <name type="scientific">Araneus ventricosus</name>
    <name type="common">Orbweaver spider</name>
    <name type="synonym">Epeira ventricosa</name>
    <dbReference type="NCBI Taxonomy" id="182803"/>
    <lineage>
        <taxon>Eukaryota</taxon>
        <taxon>Metazoa</taxon>
        <taxon>Ecdysozoa</taxon>
        <taxon>Arthropoda</taxon>
        <taxon>Chelicerata</taxon>
        <taxon>Arachnida</taxon>
        <taxon>Araneae</taxon>
        <taxon>Araneomorphae</taxon>
        <taxon>Entelegynae</taxon>
        <taxon>Araneoidea</taxon>
        <taxon>Araneidae</taxon>
        <taxon>Araneus</taxon>
    </lineage>
</organism>
<comment type="caution">
    <text evidence="1">The sequence shown here is derived from an EMBL/GenBank/DDBJ whole genome shotgun (WGS) entry which is preliminary data.</text>
</comment>
<protein>
    <submittedName>
        <fullName evidence="1">Uncharacterized protein</fullName>
    </submittedName>
</protein>
<accession>A0A4Y2H219</accession>
<reference evidence="1 2" key="1">
    <citation type="journal article" date="2019" name="Sci. Rep.">
        <title>Orb-weaving spider Araneus ventricosus genome elucidates the spidroin gene catalogue.</title>
        <authorList>
            <person name="Kono N."/>
            <person name="Nakamura H."/>
            <person name="Ohtoshi R."/>
            <person name="Moran D.A.P."/>
            <person name="Shinohara A."/>
            <person name="Yoshida Y."/>
            <person name="Fujiwara M."/>
            <person name="Mori M."/>
            <person name="Tomita M."/>
            <person name="Arakawa K."/>
        </authorList>
    </citation>
    <scope>NUCLEOTIDE SEQUENCE [LARGE SCALE GENOMIC DNA]</scope>
</reference>
<sequence>MSKNDTKIKFVTKISKRPTNKKDTGKISIGKLSLHSTGIVKSNTRQHNDMSFVESKIKISKTKDMARPNKINVSENAIEKSHFLQNEVISELRGNEALDTISQANFQE</sequence>